<keyword evidence="25" id="KW-1185">Reference proteome</keyword>
<dbReference type="PANTHER" id="PTHR10422">
    <property type="entry name" value="CYTOCHROME C OXIDASE SUBUNIT 1"/>
    <property type="match status" value="1"/>
</dbReference>
<dbReference type="PRINTS" id="PR01165">
    <property type="entry name" value="CYCOXIDASEI"/>
</dbReference>
<dbReference type="AlphaFoldDB" id="A0A1H6FVH6"/>
<dbReference type="GO" id="GO:0020037">
    <property type="term" value="F:heme binding"/>
    <property type="evidence" value="ECO:0007669"/>
    <property type="project" value="InterPro"/>
</dbReference>
<evidence type="ECO:0000256" key="9">
    <source>
        <dbReference type="ARBA" id="ARBA00022660"/>
    </source>
</evidence>
<evidence type="ECO:0000256" key="19">
    <source>
        <dbReference type="ARBA" id="ARBA00047816"/>
    </source>
</evidence>
<feature type="transmembrane region" description="Helical" evidence="21">
    <location>
        <begin position="297"/>
        <end position="319"/>
    </location>
</feature>
<dbReference type="InterPro" id="IPR023615">
    <property type="entry name" value="Cyt_c_Oxase_su1_BS"/>
</dbReference>
<feature type="transmembrane region" description="Helical" evidence="21">
    <location>
        <begin position="94"/>
        <end position="119"/>
    </location>
</feature>
<keyword evidence="8 20" id="KW-0349">Heme</keyword>
<dbReference type="EMBL" id="FNWJ01000002">
    <property type="protein sequence ID" value="SEH13824.1"/>
    <property type="molecule type" value="Genomic_DNA"/>
</dbReference>
<evidence type="ECO:0000256" key="10">
    <source>
        <dbReference type="ARBA" id="ARBA00022692"/>
    </source>
</evidence>
<evidence type="ECO:0000256" key="12">
    <source>
        <dbReference type="ARBA" id="ARBA00022967"/>
    </source>
</evidence>
<feature type="region of interest" description="Disordered" evidence="22">
    <location>
        <begin position="555"/>
        <end position="575"/>
    </location>
</feature>
<evidence type="ECO:0000256" key="8">
    <source>
        <dbReference type="ARBA" id="ARBA00022617"/>
    </source>
</evidence>
<evidence type="ECO:0000256" key="7">
    <source>
        <dbReference type="ARBA" id="ARBA00022475"/>
    </source>
</evidence>
<comment type="similarity">
    <text evidence="3 20">Belongs to the heme-copper respiratory oxidase family.</text>
</comment>
<name>A0A1H6FVH6_THEAL</name>
<keyword evidence="7 21" id="KW-1003">Cell membrane</keyword>
<dbReference type="InterPro" id="IPR023616">
    <property type="entry name" value="Cyt_c_oxase-like_su1_dom"/>
</dbReference>
<dbReference type="InterPro" id="IPR014241">
    <property type="entry name" value="Cyt_c_oxidase_su1_bac"/>
</dbReference>
<evidence type="ECO:0000256" key="4">
    <source>
        <dbReference type="ARBA" id="ARBA00012949"/>
    </source>
</evidence>
<dbReference type="GO" id="GO:0006119">
    <property type="term" value="P:oxidative phosphorylation"/>
    <property type="evidence" value="ECO:0007669"/>
    <property type="project" value="UniProtKB-UniPathway"/>
</dbReference>
<evidence type="ECO:0000256" key="20">
    <source>
        <dbReference type="RuleBase" id="RU000370"/>
    </source>
</evidence>
<feature type="transmembrane region" description="Helical" evidence="21">
    <location>
        <begin position="439"/>
        <end position="462"/>
    </location>
</feature>
<keyword evidence="16 21" id="KW-0186">Copper</keyword>
<evidence type="ECO:0000256" key="16">
    <source>
        <dbReference type="ARBA" id="ARBA00023008"/>
    </source>
</evidence>
<evidence type="ECO:0000256" key="17">
    <source>
        <dbReference type="ARBA" id="ARBA00023136"/>
    </source>
</evidence>
<dbReference type="STRING" id="29539.SAMN02745716_1341"/>
<evidence type="ECO:0000256" key="1">
    <source>
        <dbReference type="ARBA" id="ARBA00004651"/>
    </source>
</evidence>
<evidence type="ECO:0000256" key="3">
    <source>
        <dbReference type="ARBA" id="ARBA00009578"/>
    </source>
</evidence>
<feature type="transmembrane region" description="Helical" evidence="21">
    <location>
        <begin position="261"/>
        <end position="285"/>
    </location>
</feature>
<dbReference type="NCBIfam" id="TIGR02891">
    <property type="entry name" value="CtaD_CoxA"/>
    <property type="match status" value="1"/>
</dbReference>
<dbReference type="Pfam" id="PF00115">
    <property type="entry name" value="COX1"/>
    <property type="match status" value="1"/>
</dbReference>
<feature type="transmembrane region" description="Helical" evidence="21">
    <location>
        <begin position="482"/>
        <end position="506"/>
    </location>
</feature>
<evidence type="ECO:0000256" key="2">
    <source>
        <dbReference type="ARBA" id="ARBA00004673"/>
    </source>
</evidence>
<feature type="domain" description="Cytochrome oxidase subunit I profile" evidence="23">
    <location>
        <begin position="30"/>
        <end position="544"/>
    </location>
</feature>
<keyword evidence="9 20" id="KW-0679">Respiratory chain</keyword>
<feature type="transmembrane region" description="Helical" evidence="21">
    <location>
        <begin position="50"/>
        <end position="74"/>
    </location>
</feature>
<evidence type="ECO:0000313" key="25">
    <source>
        <dbReference type="Proteomes" id="UP000222056"/>
    </source>
</evidence>
<dbReference type="SUPFAM" id="SSF81442">
    <property type="entry name" value="Cytochrome c oxidase subunit I-like"/>
    <property type="match status" value="1"/>
</dbReference>
<evidence type="ECO:0000256" key="22">
    <source>
        <dbReference type="SAM" id="MobiDB-lite"/>
    </source>
</evidence>
<feature type="transmembrane region" description="Helical" evidence="21">
    <location>
        <begin position="367"/>
        <end position="393"/>
    </location>
</feature>
<evidence type="ECO:0000256" key="21">
    <source>
        <dbReference type="RuleBase" id="RU363061"/>
    </source>
</evidence>
<evidence type="ECO:0000256" key="5">
    <source>
        <dbReference type="ARBA" id="ARBA00015947"/>
    </source>
</evidence>
<dbReference type="GO" id="GO:0004129">
    <property type="term" value="F:cytochrome-c oxidase activity"/>
    <property type="evidence" value="ECO:0007669"/>
    <property type="project" value="UniProtKB-EC"/>
</dbReference>
<keyword evidence="11 21" id="KW-0479">Metal-binding</keyword>
<dbReference type="GO" id="GO:0015990">
    <property type="term" value="P:electron transport coupled proton transport"/>
    <property type="evidence" value="ECO:0007669"/>
    <property type="project" value="InterPro"/>
</dbReference>
<comment type="catalytic activity">
    <reaction evidence="19 21">
        <text>4 Fe(II)-[cytochrome c] + O2 + 8 H(+)(in) = 4 Fe(III)-[cytochrome c] + 2 H2O + 4 H(+)(out)</text>
        <dbReference type="Rhea" id="RHEA:11436"/>
        <dbReference type="Rhea" id="RHEA-COMP:10350"/>
        <dbReference type="Rhea" id="RHEA-COMP:14399"/>
        <dbReference type="ChEBI" id="CHEBI:15377"/>
        <dbReference type="ChEBI" id="CHEBI:15378"/>
        <dbReference type="ChEBI" id="CHEBI:15379"/>
        <dbReference type="ChEBI" id="CHEBI:29033"/>
        <dbReference type="ChEBI" id="CHEBI:29034"/>
        <dbReference type="EC" id="7.1.1.9"/>
    </reaction>
</comment>
<comment type="function">
    <text evidence="18 21">Cytochrome c oxidase is the component of the respiratory chain that catalyzes the reduction of oxygen to water. Subunits 1-3 form the functional core of the enzyme complex. CO I is the catalytic subunit of the enzyme. Electrons originating in cytochrome c are transferred via the copper A center of subunit 2 and heme A of subunit 1 to the bimetallic center formed by heme A3 and copper B.</text>
</comment>
<keyword evidence="12" id="KW-1278">Translocase</keyword>
<reference evidence="25" key="1">
    <citation type="submission" date="2016-10" db="EMBL/GenBank/DDBJ databases">
        <authorList>
            <person name="Varghese N."/>
            <person name="Submissions S."/>
        </authorList>
    </citation>
    <scope>NUCLEOTIDE SEQUENCE [LARGE SCALE GENOMIC DNA]</scope>
    <source>
        <strain evidence="25">ATCC 35263</strain>
    </source>
</reference>
<evidence type="ECO:0000259" key="23">
    <source>
        <dbReference type="PROSITE" id="PS50855"/>
    </source>
</evidence>
<evidence type="ECO:0000256" key="18">
    <source>
        <dbReference type="ARBA" id="ARBA00025218"/>
    </source>
</evidence>
<keyword evidence="13 20" id="KW-0249">Electron transport</keyword>
<feature type="transmembrane region" description="Helical" evidence="21">
    <location>
        <begin position="176"/>
        <end position="202"/>
    </location>
</feature>
<feature type="transmembrane region" description="Helical" evidence="21">
    <location>
        <begin position="331"/>
        <end position="355"/>
    </location>
</feature>
<sequence length="575" mass="63659">MEAATVAPADAVRTVRSVQSPPEVVMHGLRPAPRGWLSWLTTTDHKRIGVMYLVLTFLFFLIGGVEALIIRLQLARPDNTLVTPEAYNALVTMHGSTMIFLFFVPVAAAFGNYLVPLMIGARDMAFPRLNAFSFWTLLFGGITFYASLFFDPPAAGWTSYTPLSDNAFSPDGGIDAWILMIHLTTISSLAGAVNFIATIHNMRAPGMTWGRLPLFVWSILIYSYLLVLALPSLSAAATMLLTDRHFGTAFFDPAGGGSPLLWQHLFWFFGHPEVYIMILPMFGIVSEILPVFARKPIFGYKAIAASTVAIAFLSVLVWAHHMFTTPTAKVVLAFFMLSSFVIAVPTGIKIFNWIATLWRGSIVFKTPLMFAAALPALFVIGGISGVMLAIFPIDWQVHDTYFVVAHFHYVLFGGGAFALIGGLYYWYPKMTGRLMSERLGKLSFWLMFIGFNMTFLVQHSAGLSGMPRRIYDYSASSGWGDYNLISTIGSWILGIGIVVTMINAIISLKRGQRAGNDPWHGNTLEWFVTSPPPENNFDVIPRVRSVEPMRDIREQVRATQGRPADTVAQPLAPTR</sequence>
<keyword evidence="17 21" id="KW-0472">Membrane</keyword>
<proteinExistence type="inferred from homology"/>
<dbReference type="PANTHER" id="PTHR10422:SF18">
    <property type="entry name" value="CYTOCHROME C OXIDASE SUBUNIT 1"/>
    <property type="match status" value="1"/>
</dbReference>
<dbReference type="PROSITE" id="PS00077">
    <property type="entry name" value="COX1_CUB"/>
    <property type="match status" value="1"/>
</dbReference>
<keyword evidence="10 20" id="KW-0812">Transmembrane</keyword>
<evidence type="ECO:0000256" key="14">
    <source>
        <dbReference type="ARBA" id="ARBA00022989"/>
    </source>
</evidence>
<dbReference type="EC" id="7.1.1.9" evidence="4 21"/>
<dbReference type="Gene3D" id="1.20.210.10">
    <property type="entry name" value="Cytochrome c oxidase-like, subunit I domain"/>
    <property type="match status" value="1"/>
</dbReference>
<dbReference type="GO" id="GO:0005886">
    <property type="term" value="C:plasma membrane"/>
    <property type="evidence" value="ECO:0007669"/>
    <property type="project" value="UniProtKB-SubCell"/>
</dbReference>
<keyword evidence="6 20" id="KW-0813">Transport</keyword>
<dbReference type="GO" id="GO:0046872">
    <property type="term" value="F:metal ion binding"/>
    <property type="evidence" value="ECO:0007669"/>
    <property type="project" value="UniProtKB-KW"/>
</dbReference>
<comment type="subcellular location">
    <subcellularLocation>
        <location evidence="1 21">Cell membrane</location>
        <topology evidence="1 21">Multi-pass membrane protein</topology>
    </subcellularLocation>
</comment>
<evidence type="ECO:0000256" key="6">
    <source>
        <dbReference type="ARBA" id="ARBA00022448"/>
    </source>
</evidence>
<feature type="transmembrane region" description="Helical" evidence="21">
    <location>
        <begin position="214"/>
        <end position="241"/>
    </location>
</feature>
<organism evidence="24 25">
    <name type="scientific">Thermoleophilum album</name>
    <dbReference type="NCBI Taxonomy" id="29539"/>
    <lineage>
        <taxon>Bacteria</taxon>
        <taxon>Bacillati</taxon>
        <taxon>Actinomycetota</taxon>
        <taxon>Thermoleophilia</taxon>
        <taxon>Thermoleophilales</taxon>
        <taxon>Thermoleophilaceae</taxon>
        <taxon>Thermoleophilum</taxon>
    </lineage>
</organism>
<dbReference type="Proteomes" id="UP000222056">
    <property type="component" value="Unassembled WGS sequence"/>
</dbReference>
<dbReference type="InterPro" id="IPR000883">
    <property type="entry name" value="Cyt_C_Oxase_1"/>
</dbReference>
<keyword evidence="14 21" id="KW-1133">Transmembrane helix</keyword>
<evidence type="ECO:0000256" key="15">
    <source>
        <dbReference type="ARBA" id="ARBA00023004"/>
    </source>
</evidence>
<evidence type="ECO:0000256" key="13">
    <source>
        <dbReference type="ARBA" id="ARBA00022982"/>
    </source>
</evidence>
<dbReference type="UniPathway" id="UPA00705"/>
<evidence type="ECO:0000256" key="11">
    <source>
        <dbReference type="ARBA" id="ARBA00022723"/>
    </source>
</evidence>
<gene>
    <name evidence="24" type="ORF">SAMN02745716_1341</name>
</gene>
<comment type="pathway">
    <text evidence="2 21">Energy metabolism; oxidative phosphorylation.</text>
</comment>
<dbReference type="PROSITE" id="PS50855">
    <property type="entry name" value="COX1"/>
    <property type="match status" value="1"/>
</dbReference>
<evidence type="ECO:0000313" key="24">
    <source>
        <dbReference type="EMBL" id="SEH13824.1"/>
    </source>
</evidence>
<dbReference type="InterPro" id="IPR036927">
    <property type="entry name" value="Cyt_c_oxase-like_su1_sf"/>
</dbReference>
<feature type="transmembrane region" description="Helical" evidence="21">
    <location>
        <begin position="405"/>
        <end position="427"/>
    </location>
</feature>
<accession>A0A1H6FVH6</accession>
<feature type="transmembrane region" description="Helical" evidence="21">
    <location>
        <begin position="131"/>
        <end position="150"/>
    </location>
</feature>
<keyword evidence="15 21" id="KW-0408">Iron</keyword>
<dbReference type="FunFam" id="1.20.210.10:FF:000006">
    <property type="entry name" value="Cytochrome c oxidase subunit 1"/>
    <property type="match status" value="1"/>
</dbReference>
<dbReference type="GO" id="GO:0022904">
    <property type="term" value="P:respiratory electron transport chain"/>
    <property type="evidence" value="ECO:0007669"/>
    <property type="project" value="TreeGrafter"/>
</dbReference>
<protein>
    <recommendedName>
        <fullName evidence="5 21">Cytochrome c oxidase subunit 1</fullName>
        <ecNumber evidence="4 21">7.1.1.9</ecNumber>
    </recommendedName>
</protein>